<feature type="compositionally biased region" description="Acidic residues" evidence="2">
    <location>
        <begin position="554"/>
        <end position="569"/>
    </location>
</feature>
<feature type="compositionally biased region" description="Low complexity" evidence="2">
    <location>
        <begin position="1344"/>
        <end position="1369"/>
    </location>
</feature>
<feature type="compositionally biased region" description="Polar residues" evidence="2">
    <location>
        <begin position="1578"/>
        <end position="1597"/>
    </location>
</feature>
<proteinExistence type="predicted"/>
<feature type="region of interest" description="Disordered" evidence="2">
    <location>
        <begin position="1"/>
        <end position="55"/>
    </location>
</feature>
<feature type="compositionally biased region" description="Polar residues" evidence="2">
    <location>
        <begin position="1277"/>
        <end position="1286"/>
    </location>
</feature>
<feature type="compositionally biased region" description="Polar residues" evidence="2">
    <location>
        <begin position="911"/>
        <end position="920"/>
    </location>
</feature>
<dbReference type="KEGG" id="scac:106092587"/>
<feature type="coiled-coil region" evidence="1">
    <location>
        <begin position="1117"/>
        <end position="1151"/>
    </location>
</feature>
<evidence type="ECO:0000313" key="4">
    <source>
        <dbReference type="Proteomes" id="UP000095300"/>
    </source>
</evidence>
<evidence type="ECO:0000256" key="2">
    <source>
        <dbReference type="SAM" id="MobiDB-lite"/>
    </source>
</evidence>
<feature type="compositionally biased region" description="Basic residues" evidence="2">
    <location>
        <begin position="664"/>
        <end position="678"/>
    </location>
</feature>
<feature type="region of interest" description="Disordered" evidence="2">
    <location>
        <begin position="1235"/>
        <end position="1298"/>
    </location>
</feature>
<feature type="compositionally biased region" description="Basic and acidic residues" evidence="2">
    <location>
        <begin position="1248"/>
        <end position="1272"/>
    </location>
</feature>
<feature type="compositionally biased region" description="Polar residues" evidence="2">
    <location>
        <begin position="233"/>
        <end position="242"/>
    </location>
</feature>
<dbReference type="EnsemblMetazoa" id="SCAU000078-RA">
    <property type="protein sequence ID" value="SCAU000078-PA"/>
    <property type="gene ID" value="SCAU000078"/>
</dbReference>
<feature type="compositionally biased region" description="Polar residues" evidence="2">
    <location>
        <begin position="1"/>
        <end position="29"/>
    </location>
</feature>
<feature type="region of interest" description="Disordered" evidence="2">
    <location>
        <begin position="1337"/>
        <end position="1385"/>
    </location>
</feature>
<feature type="compositionally biased region" description="Basic and acidic residues" evidence="2">
    <location>
        <begin position="1187"/>
        <end position="1197"/>
    </location>
</feature>
<feature type="region of interest" description="Disordered" evidence="2">
    <location>
        <begin position="1173"/>
        <end position="1197"/>
    </location>
</feature>
<evidence type="ECO:0000313" key="3">
    <source>
        <dbReference type="EnsemblMetazoa" id="SCAU000078-PA"/>
    </source>
</evidence>
<feature type="coiled-coil region" evidence="1">
    <location>
        <begin position="325"/>
        <end position="449"/>
    </location>
</feature>
<feature type="region of interest" description="Disordered" evidence="2">
    <location>
        <begin position="1072"/>
        <end position="1095"/>
    </location>
</feature>
<keyword evidence="1" id="KW-0175">Coiled coil</keyword>
<name>A0A1I8NLM5_STOCA</name>
<feature type="compositionally biased region" description="Polar residues" evidence="2">
    <location>
        <begin position="36"/>
        <end position="52"/>
    </location>
</feature>
<feature type="region of interest" description="Disordered" evidence="2">
    <location>
        <begin position="228"/>
        <end position="274"/>
    </location>
</feature>
<dbReference type="Proteomes" id="UP000095300">
    <property type="component" value="Unassembled WGS sequence"/>
</dbReference>
<feature type="coiled-coil region" evidence="1">
    <location>
        <begin position="861"/>
        <end position="909"/>
    </location>
</feature>
<feature type="compositionally biased region" description="Basic and acidic residues" evidence="2">
    <location>
        <begin position="1375"/>
        <end position="1385"/>
    </location>
</feature>
<organism evidence="3 4">
    <name type="scientific">Stomoxys calcitrans</name>
    <name type="common">Stable fly</name>
    <name type="synonym">Conops calcitrans</name>
    <dbReference type="NCBI Taxonomy" id="35570"/>
    <lineage>
        <taxon>Eukaryota</taxon>
        <taxon>Metazoa</taxon>
        <taxon>Ecdysozoa</taxon>
        <taxon>Arthropoda</taxon>
        <taxon>Hexapoda</taxon>
        <taxon>Insecta</taxon>
        <taxon>Pterygota</taxon>
        <taxon>Neoptera</taxon>
        <taxon>Endopterygota</taxon>
        <taxon>Diptera</taxon>
        <taxon>Brachycera</taxon>
        <taxon>Muscomorpha</taxon>
        <taxon>Muscoidea</taxon>
        <taxon>Muscidae</taxon>
        <taxon>Stomoxys</taxon>
    </lineage>
</organism>
<dbReference type="STRING" id="35570.A0A1I8NLM5"/>
<feature type="compositionally biased region" description="Polar residues" evidence="2">
    <location>
        <begin position="1498"/>
        <end position="1509"/>
    </location>
</feature>
<accession>A0A1I8NLM5</accession>
<feature type="compositionally biased region" description="Basic and acidic residues" evidence="2">
    <location>
        <begin position="1553"/>
        <end position="1567"/>
    </location>
</feature>
<feature type="region of interest" description="Disordered" evidence="2">
    <location>
        <begin position="909"/>
        <end position="928"/>
    </location>
</feature>
<feature type="coiled-coil region" evidence="1">
    <location>
        <begin position="196"/>
        <end position="223"/>
    </location>
</feature>
<evidence type="ECO:0000256" key="1">
    <source>
        <dbReference type="SAM" id="Coils"/>
    </source>
</evidence>
<reference evidence="3" key="1">
    <citation type="submission" date="2020-05" db="UniProtKB">
        <authorList>
            <consortium name="EnsemblMetazoa"/>
        </authorList>
    </citation>
    <scope>IDENTIFICATION</scope>
    <source>
        <strain evidence="3">USDA</strain>
    </source>
</reference>
<dbReference type="VEuPathDB" id="VectorBase:SCAU000078"/>
<feature type="region of interest" description="Disordered" evidence="2">
    <location>
        <begin position="1423"/>
        <end position="1446"/>
    </location>
</feature>
<feature type="compositionally biased region" description="Low complexity" evidence="2">
    <location>
        <begin position="679"/>
        <end position="710"/>
    </location>
</feature>
<dbReference type="OrthoDB" id="8191583at2759"/>
<feature type="coiled-coil region" evidence="1">
    <location>
        <begin position="115"/>
        <end position="142"/>
    </location>
</feature>
<feature type="region of interest" description="Disordered" evidence="2">
    <location>
        <begin position="1490"/>
        <end position="1599"/>
    </location>
</feature>
<keyword evidence="4" id="KW-1185">Reference proteome</keyword>
<feature type="region of interest" description="Disordered" evidence="2">
    <location>
        <begin position="552"/>
        <end position="582"/>
    </location>
</feature>
<feature type="region of interest" description="Disordered" evidence="2">
    <location>
        <begin position="654"/>
        <end position="710"/>
    </location>
</feature>
<gene>
    <name evidence="3" type="primary">106092587</name>
</gene>
<sequence>MASNESAETFNELNTESAAMPSDNNQQLSAIEEEGSSQGNAVARPRSNSHQRSAAYRGVRFATTEVVADCEEDSWWWEVENENLSLDQVPNVTSVFTPSPEDILEQPSRLEETQMSAYEQEFESLHRLAKRIKNTMNEQRERHLSESSEKSLTDSVKLDIADCTRRDSCSSVGKEQSLEEFKEELRLKRLERQTAVQGMRDEIAELRKQLEREREISRRLRKGEIVEEPPTELLSSKYTATTPPEEELQGATALRDKTPVAGADNDDDDANPLSRSRHANIELANAQLALQMANSDNLSLRSELDIVQKQVASLKDVIACCKQMLTLKEEQCNELKQRLSEIEESFAEHEMKIMSDNLRQEYERQLVNIRQLRQLYEERQRVAAAEYENLQRLISIKRDELGQEQEKTKTLEERNQNMVREIELANNELACLRDECKEHRFEKAALKEEMGAVNTLFSQMVMGFNGKNNLDIDRLTTMLEENRTLLNDMATKECTDGATLPKLLFELVEQASVVDTANDKEKTPTPLSMPGIKEMTMQTTTAKNTDNVANALEESSEGGDDDEDEDYSEDATTTNSQNEDAVMDNECMSALAANDGSDTTPSATETALDQANHGEQQHQHDVDLPQQQQIMQGNVVAAPSADVTTEAVAASINEKVSVSQQQSKGKKQHHHHSHHRKGSNNSSGNKKATASTSSSSSVASDDAVALATSASPTRRTMRFNDAAVVGKVTSTQEIIGNLPKVWRVLMELLNHHHTDPVPFEENGKGEDCYKSIETPQGPKAELSVSKTYLKLKDLILEKKSLVKETNRLKTLNCHLDYRLNEQEKRLSAVSLELTKTWHLVGKMQRQHRQLHTQEQILRYQLQQKRRLLHELKDELEYCRRKWQAARAKNDESQEQCNDLRREFARRKLEDANNSAESGYSDSGGPVSDEETLTVAEGAVGGGAAVPQVGLGAAVNDGEDDVEVDVDVDGDDDAEELDVSSTSAGGCANYRRKRLREMFEHTRKIKRMQSTSPGRANGNNMDNVDVVVLRWNSAPPTCGWRMVADGDGGGGCNDNVAEAPPGVVEPLTARGAIPKASTSVRPSRKPQRRLAERSNATEMDVDEPVAVAEAAEDRAFRIQRLEEQCKSLIKQVLETSDNRERLEVQLKRFQDEMSPVQYAVPLDEILNKKRVDRMTRASSAPAPGTLTPREEEYTRRRSERLGRLEEESRQLLFRIKRTSDRGHYLRCSLDRIRRAQPSREGSFESNTEDEGRKSEDETPLTKKDNTPKQKTAVEETVPSANTTNKSPLTAEEEAYTARRSARLQRLEAESKQLLSKLSRNNERSDNLGSRLDTLHERHASQEALSTSTSSQATPSSSASTSSSTSRTVPSNGKLTTEQRIENIEKISSNREQRLRILEEEGRQLINRLSETSEKGTQMINRIAERELSRQNRSSSTPQRDAVADTKEEPCGSAMVTLLPPLKNVACSSIVSEELTERVTITTIPSQIATHKGAIPKVRPNSTQNKPTTQLLAARPKSARIQSVSAKKKCDDKEESLEDMVRRLQSLPFPNQENGEEKPEDSSCNKDANESPALNENKCEPTQETPAQEQTAPQANLETTDVIAACDGDVAPGNV</sequence>
<protein>
    <submittedName>
        <fullName evidence="3">Uncharacterized protein</fullName>
    </submittedName>
</protein>